<dbReference type="Proteomes" id="UP001066276">
    <property type="component" value="Chromosome 7"/>
</dbReference>
<sequence>MRKSRLTWGDLEPETRPHLGPTGSSSKRRRRTAGLERLNRGAADIEGEWNASDNCPRENELNGGRPPSLGRTEGVTPAY</sequence>
<gene>
    <name evidence="2" type="ORF">NDU88_007063</name>
</gene>
<organism evidence="2 3">
    <name type="scientific">Pleurodeles waltl</name>
    <name type="common">Iberian ribbed newt</name>
    <dbReference type="NCBI Taxonomy" id="8319"/>
    <lineage>
        <taxon>Eukaryota</taxon>
        <taxon>Metazoa</taxon>
        <taxon>Chordata</taxon>
        <taxon>Craniata</taxon>
        <taxon>Vertebrata</taxon>
        <taxon>Euteleostomi</taxon>
        <taxon>Amphibia</taxon>
        <taxon>Batrachia</taxon>
        <taxon>Caudata</taxon>
        <taxon>Salamandroidea</taxon>
        <taxon>Salamandridae</taxon>
        <taxon>Pleurodelinae</taxon>
        <taxon>Pleurodeles</taxon>
    </lineage>
</organism>
<evidence type="ECO:0000256" key="1">
    <source>
        <dbReference type="SAM" id="MobiDB-lite"/>
    </source>
</evidence>
<evidence type="ECO:0000313" key="2">
    <source>
        <dbReference type="EMBL" id="KAJ1128688.1"/>
    </source>
</evidence>
<comment type="caution">
    <text evidence="2">The sequence shown here is derived from an EMBL/GenBank/DDBJ whole genome shotgun (WGS) entry which is preliminary data.</text>
</comment>
<protein>
    <submittedName>
        <fullName evidence="2">Uncharacterized protein</fullName>
    </submittedName>
</protein>
<keyword evidence="3" id="KW-1185">Reference proteome</keyword>
<reference evidence="2" key="1">
    <citation type="journal article" date="2022" name="bioRxiv">
        <title>Sequencing and chromosome-scale assembly of the giantPleurodeles waltlgenome.</title>
        <authorList>
            <person name="Brown T."/>
            <person name="Elewa A."/>
            <person name="Iarovenko S."/>
            <person name="Subramanian E."/>
            <person name="Araus A.J."/>
            <person name="Petzold A."/>
            <person name="Susuki M."/>
            <person name="Suzuki K.-i.T."/>
            <person name="Hayashi T."/>
            <person name="Toyoda A."/>
            <person name="Oliveira C."/>
            <person name="Osipova E."/>
            <person name="Leigh N.D."/>
            <person name="Simon A."/>
            <person name="Yun M.H."/>
        </authorList>
    </citation>
    <scope>NUCLEOTIDE SEQUENCE</scope>
    <source>
        <strain evidence="2">20211129_DDA</strain>
        <tissue evidence="2">Liver</tissue>
    </source>
</reference>
<evidence type="ECO:0000313" key="3">
    <source>
        <dbReference type="Proteomes" id="UP001066276"/>
    </source>
</evidence>
<dbReference type="AlphaFoldDB" id="A0AAV7PQB0"/>
<feature type="region of interest" description="Disordered" evidence="1">
    <location>
        <begin position="1"/>
        <end position="79"/>
    </location>
</feature>
<name>A0AAV7PQB0_PLEWA</name>
<proteinExistence type="predicted"/>
<dbReference type="EMBL" id="JANPWB010000011">
    <property type="protein sequence ID" value="KAJ1128688.1"/>
    <property type="molecule type" value="Genomic_DNA"/>
</dbReference>
<accession>A0AAV7PQB0</accession>